<feature type="domain" description="Methyl-accepting transducer" evidence="3">
    <location>
        <begin position="429"/>
        <end position="495"/>
    </location>
</feature>
<sequence length="644" mass="74776">MNYDFSLITLELGIPVIATIISIVGIILYAYIYFQLYEESQAIILLVGFLSFLFSGLEAANIITSLHSPHNNLALNMYKFEQLALSLTIIPWMMYIRNKLTLSEYFHSILNKLYIAIIFILILLFAIALLYPQLFISTEQPISSLNETMKYSIKSRGELGTVYILRDFVFTIYYFVIICSFIYEMTVNKKFKENILLLILIGLISLAFFDDFNGISIYTKYSSNFLIFNNSTFSRITLVYAIFNIIMIYLSVSRFISAIYKKTTQYYDLESIKAQDSIIINTAINTAEKLSELKLNFSESVNNLVSKVENTYSTINNLKNDINKVIEYTNEFITIENFQINDGKINITKINELIETYPNLQASVELQKKTLEESNSKLHDSVEKIYALQAQSRYIVTMFEDLQNKLEMEKSNFTKEFTKSETFGQLNFQINRIISFMTNMSDKTKTLAINSSIQASKAGEWYTNFSVVSKEVTELVSETSQATNRMQDLLFQIEDIFKKYTYSSNNINNNVALLSQEIVTHYERINKFNLNMERQNDYNMNIIKNTDKMHNSISNMTNIIINEENDFLNIKTRIEEINDYVVDISEKASIENTELKNLMRDMNKLLATSDDLESITNKLNEEMKKFLEYTDDLETKVDEYSKVM</sequence>
<evidence type="ECO:0000259" key="3">
    <source>
        <dbReference type="PROSITE" id="PS50111"/>
    </source>
</evidence>
<dbReference type="EMBL" id="CVLB01000001">
    <property type="protein sequence ID" value="CRF32044.1"/>
    <property type="molecule type" value="Genomic_DNA"/>
</dbReference>
<dbReference type="GO" id="GO:0007165">
    <property type="term" value="P:signal transduction"/>
    <property type="evidence" value="ECO:0007669"/>
    <property type="project" value="UniProtKB-KW"/>
</dbReference>
<feature type="transmembrane region" description="Helical" evidence="2">
    <location>
        <begin position="12"/>
        <end position="31"/>
    </location>
</feature>
<dbReference type="PROSITE" id="PS50111">
    <property type="entry name" value="CHEMOTAXIS_TRANSDUC_2"/>
    <property type="match status" value="1"/>
</dbReference>
<keyword evidence="1" id="KW-0807">Transducer</keyword>
<feature type="transmembrane region" description="Helical" evidence="2">
    <location>
        <begin position="195"/>
        <end position="218"/>
    </location>
</feature>
<dbReference type="InterPro" id="IPR004089">
    <property type="entry name" value="MCPsignal_dom"/>
</dbReference>
<feature type="transmembrane region" description="Helical" evidence="2">
    <location>
        <begin position="238"/>
        <end position="256"/>
    </location>
</feature>
<organism evidence="4 5">
    <name type="scientific">Brachyspira suanatina</name>
    <dbReference type="NCBI Taxonomy" id="381802"/>
    <lineage>
        <taxon>Bacteria</taxon>
        <taxon>Pseudomonadati</taxon>
        <taxon>Spirochaetota</taxon>
        <taxon>Spirochaetia</taxon>
        <taxon>Brachyspirales</taxon>
        <taxon>Brachyspiraceae</taxon>
        <taxon>Brachyspira</taxon>
    </lineage>
</organism>
<keyword evidence="2" id="KW-1133">Transmembrane helix</keyword>
<dbReference type="InterPro" id="IPR004090">
    <property type="entry name" value="Chemotax_Me-accpt_rcpt"/>
</dbReference>
<evidence type="ECO:0000256" key="2">
    <source>
        <dbReference type="SAM" id="Phobius"/>
    </source>
</evidence>
<evidence type="ECO:0000313" key="5">
    <source>
        <dbReference type="Proteomes" id="UP000043763"/>
    </source>
</evidence>
<dbReference type="GO" id="GO:0006935">
    <property type="term" value="P:chemotaxis"/>
    <property type="evidence" value="ECO:0007669"/>
    <property type="project" value="InterPro"/>
</dbReference>
<dbReference type="Proteomes" id="UP000043763">
    <property type="component" value="Unassembled WGS sequence"/>
</dbReference>
<name>A0A0G4K589_9SPIR</name>
<feature type="transmembrane region" description="Helical" evidence="2">
    <location>
        <begin position="83"/>
        <end position="100"/>
    </location>
</feature>
<dbReference type="SUPFAM" id="SSF58104">
    <property type="entry name" value="Methyl-accepting chemotaxis protein (MCP) signaling domain"/>
    <property type="match status" value="1"/>
</dbReference>
<dbReference type="AlphaFoldDB" id="A0A0G4K589"/>
<dbReference type="RefSeq" id="WP_048593663.1">
    <property type="nucleotide sequence ID" value="NZ_CVLB01000001.1"/>
</dbReference>
<proteinExistence type="predicted"/>
<dbReference type="Gene3D" id="1.10.287.950">
    <property type="entry name" value="Methyl-accepting chemotaxis protein"/>
    <property type="match status" value="1"/>
</dbReference>
<protein>
    <submittedName>
        <fullName evidence="4">Methyl-accepting chemotaxis protein</fullName>
    </submittedName>
</protein>
<accession>A0A0G4K589</accession>
<dbReference type="GO" id="GO:0004888">
    <property type="term" value="F:transmembrane signaling receptor activity"/>
    <property type="evidence" value="ECO:0007669"/>
    <property type="project" value="InterPro"/>
</dbReference>
<evidence type="ECO:0000313" key="4">
    <source>
        <dbReference type="EMBL" id="CRF32044.1"/>
    </source>
</evidence>
<keyword evidence="2" id="KW-0472">Membrane</keyword>
<gene>
    <name evidence="4" type="ORF">BRSU_0537</name>
</gene>
<keyword evidence="5" id="KW-1185">Reference proteome</keyword>
<feature type="transmembrane region" description="Helical" evidence="2">
    <location>
        <begin position="163"/>
        <end position="183"/>
    </location>
</feature>
<dbReference type="Pfam" id="PF00015">
    <property type="entry name" value="MCPsignal"/>
    <property type="match status" value="1"/>
</dbReference>
<dbReference type="PRINTS" id="PR00260">
    <property type="entry name" value="CHEMTRNSDUCR"/>
</dbReference>
<reference evidence="5" key="1">
    <citation type="submission" date="2015-04" db="EMBL/GenBank/DDBJ databases">
        <authorList>
            <person name="Mushtaq Mamoona"/>
        </authorList>
    </citation>
    <scope>NUCLEOTIDE SEQUENCE [LARGE SCALE GENOMIC DNA]</scope>
    <source>
        <strain evidence="5">AN4859/03</strain>
    </source>
</reference>
<keyword evidence="2" id="KW-0812">Transmembrane</keyword>
<dbReference type="GO" id="GO:0016020">
    <property type="term" value="C:membrane"/>
    <property type="evidence" value="ECO:0007669"/>
    <property type="project" value="InterPro"/>
</dbReference>
<evidence type="ECO:0000256" key="1">
    <source>
        <dbReference type="PROSITE-ProRule" id="PRU00284"/>
    </source>
</evidence>
<feature type="transmembrane region" description="Helical" evidence="2">
    <location>
        <begin position="112"/>
        <end position="131"/>
    </location>
</feature>
<feature type="transmembrane region" description="Helical" evidence="2">
    <location>
        <begin position="43"/>
        <end position="63"/>
    </location>
</feature>
<dbReference type="OrthoDB" id="304965at2"/>